<protein>
    <recommendedName>
        <fullName evidence="3">G domain-containing protein</fullName>
    </recommendedName>
</protein>
<reference evidence="1" key="1">
    <citation type="submission" date="2021-04" db="EMBL/GenBank/DDBJ databases">
        <authorList>
            <consortium name="Wellcome Sanger Institute Data Sharing"/>
        </authorList>
    </citation>
    <scope>NUCLEOTIDE SEQUENCE [LARGE SCALE GENOMIC DNA]</scope>
</reference>
<dbReference type="Proteomes" id="UP000265040">
    <property type="component" value="Chromosome 24"/>
</dbReference>
<dbReference type="CDD" id="cd00882">
    <property type="entry name" value="Ras_like_GTPase"/>
    <property type="match status" value="1"/>
</dbReference>
<dbReference type="AlphaFoldDB" id="A0A3Q1H9H7"/>
<dbReference type="SUPFAM" id="SSF52540">
    <property type="entry name" value="P-loop containing nucleoside triphosphate hydrolases"/>
    <property type="match status" value="1"/>
</dbReference>
<dbReference type="GeneTree" id="ENSGT00940000160560"/>
<dbReference type="GO" id="GO:0006955">
    <property type="term" value="P:immune response"/>
    <property type="evidence" value="ECO:0007669"/>
    <property type="project" value="TreeGrafter"/>
</dbReference>
<dbReference type="PANTHER" id="PTHR14241">
    <property type="entry name" value="INTERFERON-INDUCED PROTEIN 44"/>
    <property type="match status" value="1"/>
</dbReference>
<dbReference type="Gene3D" id="3.40.50.300">
    <property type="entry name" value="P-loop containing nucleotide triphosphate hydrolases"/>
    <property type="match status" value="1"/>
</dbReference>
<reference evidence="1" key="3">
    <citation type="submission" date="2025-09" db="UniProtKB">
        <authorList>
            <consortium name="Ensembl"/>
        </authorList>
    </citation>
    <scope>IDENTIFICATION</scope>
</reference>
<reference evidence="1" key="2">
    <citation type="submission" date="2025-08" db="UniProtKB">
        <authorList>
            <consortium name="Ensembl"/>
        </authorList>
    </citation>
    <scope>IDENTIFICATION</scope>
</reference>
<dbReference type="PANTHER" id="PTHR14241:SF1">
    <property type="entry name" value="INTERFERON-INDUCED PROTEIN 44-RELATED"/>
    <property type="match status" value="1"/>
</dbReference>
<proteinExistence type="predicted"/>
<evidence type="ECO:0000313" key="1">
    <source>
        <dbReference type="Ensembl" id="ENSATEP00000004035.3"/>
    </source>
</evidence>
<evidence type="ECO:0008006" key="3">
    <source>
        <dbReference type="Google" id="ProtNLM"/>
    </source>
</evidence>
<dbReference type="InterPro" id="IPR027417">
    <property type="entry name" value="P-loop_NTPase"/>
</dbReference>
<keyword evidence="2" id="KW-1185">Reference proteome</keyword>
<accession>A0A3Q1H9H7</accession>
<sequence>MGGQTAKAAPPSPVLEKPWREINWSKKQDALDYVNNYKPYIKDQQLRILLHGAVGAGKSSFINSVQSVLRGRMCTEALTDTNSKDCFTKEYTTYKIQKGSPETFYPFVLNDIMGLSKDKGVLVDDIKLAFKGHVMDDYKFNPESKLSVDDPFYNEAPTANDRVHLLVCVVPADKLPCMSDEVKKKIRDVRVEASRLGIPQVAVLTKVDLACPEVGKDLKNVYRSKYLKEMMEQFSSDVGIPVNCIFPVKNYHEKINFNDDVDSLILSALKHIIDFGDDFINRRIHNVYH</sequence>
<evidence type="ECO:0000313" key="2">
    <source>
        <dbReference type="Proteomes" id="UP000265040"/>
    </source>
</evidence>
<name>A0A3Q1H9H7_ANATE</name>
<dbReference type="Ensembl" id="ENSATET00000004071.3">
    <property type="protein sequence ID" value="ENSATEP00000004035.3"/>
    <property type="gene ID" value="ENSATEG00000002838.3"/>
</dbReference>
<organism evidence="1 2">
    <name type="scientific">Anabas testudineus</name>
    <name type="common">Climbing perch</name>
    <name type="synonym">Anthias testudineus</name>
    <dbReference type="NCBI Taxonomy" id="64144"/>
    <lineage>
        <taxon>Eukaryota</taxon>
        <taxon>Metazoa</taxon>
        <taxon>Chordata</taxon>
        <taxon>Craniata</taxon>
        <taxon>Vertebrata</taxon>
        <taxon>Euteleostomi</taxon>
        <taxon>Actinopterygii</taxon>
        <taxon>Neopterygii</taxon>
        <taxon>Teleostei</taxon>
        <taxon>Neoteleostei</taxon>
        <taxon>Acanthomorphata</taxon>
        <taxon>Anabantaria</taxon>
        <taxon>Anabantiformes</taxon>
        <taxon>Anabantoidei</taxon>
        <taxon>Anabantidae</taxon>
        <taxon>Anabas</taxon>
    </lineage>
</organism>